<comment type="caution">
    <text evidence="2">The sequence shown here is derived from an EMBL/GenBank/DDBJ whole genome shotgun (WGS) entry which is preliminary data.</text>
</comment>
<feature type="domain" description="Fe2OG dioxygenase" evidence="1">
    <location>
        <begin position="77"/>
        <end position="182"/>
    </location>
</feature>
<evidence type="ECO:0000259" key="1">
    <source>
        <dbReference type="PROSITE" id="PS51471"/>
    </source>
</evidence>
<protein>
    <submittedName>
        <fullName evidence="2">2OG-Fe(II) oxygenase</fullName>
    </submittedName>
</protein>
<dbReference type="InterPro" id="IPR044862">
    <property type="entry name" value="Pro_4_hyd_alph_FE2OG_OXY"/>
</dbReference>
<reference evidence="2 3" key="1">
    <citation type="submission" date="2021-04" db="EMBL/GenBank/DDBJ databases">
        <title>Chitinophaga sp. nov., isolated from the rhizosphere soil.</title>
        <authorList>
            <person name="He S."/>
        </authorList>
    </citation>
    <scope>NUCLEOTIDE SEQUENCE [LARGE SCALE GENOMIC DNA]</scope>
    <source>
        <strain evidence="2 3">2R12</strain>
    </source>
</reference>
<dbReference type="Pfam" id="PF13640">
    <property type="entry name" value="2OG-FeII_Oxy_3"/>
    <property type="match status" value="1"/>
</dbReference>
<sequence>MLVKTETIAGKNIYIIDNMLPQEEVLDFYNITCDLPFSRKEKDSHADEYPIFSIDFNIEKFETELLIGKTARDLLNQFIAIEEMSLYRAYINMCHYGDMAYPHRDCSVNKNDITVLYYVNKEWDYSWGGETLFYENKETKLGILPRPGRFVIFPGAIEHNGSIPSRICKSSRFTMAIKYQVR</sequence>
<dbReference type="InterPro" id="IPR005123">
    <property type="entry name" value="Oxoglu/Fe-dep_dioxygenase_dom"/>
</dbReference>
<dbReference type="PANTHER" id="PTHR35169:SF1">
    <property type="entry name" value="PROLYL 4-HYDROXYLASE ALPHA SUBUNIT FE(2+) 2OG DIOXYGENASE DOMAIN-CONTAINING PROTEIN"/>
    <property type="match status" value="1"/>
</dbReference>
<gene>
    <name evidence="2" type="ORF">KE626_32465</name>
</gene>
<organism evidence="2 3">
    <name type="scientific">Chitinophaga hostae</name>
    <dbReference type="NCBI Taxonomy" id="2831022"/>
    <lineage>
        <taxon>Bacteria</taxon>
        <taxon>Pseudomonadati</taxon>
        <taxon>Bacteroidota</taxon>
        <taxon>Chitinophagia</taxon>
        <taxon>Chitinophagales</taxon>
        <taxon>Chitinophagaceae</taxon>
        <taxon>Chitinophaga</taxon>
    </lineage>
</organism>
<keyword evidence="3" id="KW-1185">Reference proteome</keyword>
<evidence type="ECO:0000313" key="3">
    <source>
        <dbReference type="Proteomes" id="UP000676386"/>
    </source>
</evidence>
<dbReference type="PANTHER" id="PTHR35169">
    <property type="entry name" value="FE2OG DIOXYGENASE DOMAIN-CONTAINING PROTEIN"/>
    <property type="match status" value="1"/>
</dbReference>
<proteinExistence type="predicted"/>
<dbReference type="PROSITE" id="PS51471">
    <property type="entry name" value="FE2OG_OXY"/>
    <property type="match status" value="1"/>
</dbReference>
<dbReference type="RefSeq" id="WP_211977251.1">
    <property type="nucleotide sequence ID" value="NZ_JAGTXB010000028.1"/>
</dbReference>
<dbReference type="Gene3D" id="2.60.120.620">
    <property type="entry name" value="q2cbj1_9rhob like domain"/>
    <property type="match status" value="1"/>
</dbReference>
<dbReference type="Proteomes" id="UP000676386">
    <property type="component" value="Unassembled WGS sequence"/>
</dbReference>
<dbReference type="EMBL" id="JAGTXB010000028">
    <property type="protein sequence ID" value="MBS0032092.1"/>
    <property type="molecule type" value="Genomic_DNA"/>
</dbReference>
<evidence type="ECO:0000313" key="2">
    <source>
        <dbReference type="EMBL" id="MBS0032092.1"/>
    </source>
</evidence>
<name>A0ABS5JA60_9BACT</name>
<accession>A0ABS5JA60</accession>